<proteinExistence type="predicted"/>
<dbReference type="Proteomes" id="UP000828924">
    <property type="component" value="Chromosome"/>
</dbReference>
<name>A0ABY3WTR0_9ACTN</name>
<reference evidence="2 3" key="1">
    <citation type="submission" date="2021-03" db="EMBL/GenBank/DDBJ databases">
        <title>Complete genome of Streptomyces formicae strain 1H-GS9 (DSM 100524).</title>
        <authorList>
            <person name="Atanasov K.E."/>
            <person name="Altabella T."/>
            <person name="Ferrer A."/>
        </authorList>
    </citation>
    <scope>NUCLEOTIDE SEQUENCE [LARGE SCALE GENOMIC DNA]</scope>
    <source>
        <strain evidence="2 3">1H-GS9</strain>
    </source>
</reference>
<gene>
    <name evidence="2" type="ORF">J4032_28910</name>
</gene>
<organism evidence="2 3">
    <name type="scientific">Streptomyces formicae</name>
    <dbReference type="NCBI Taxonomy" id="1616117"/>
    <lineage>
        <taxon>Bacteria</taxon>
        <taxon>Bacillati</taxon>
        <taxon>Actinomycetota</taxon>
        <taxon>Actinomycetes</taxon>
        <taxon>Kitasatosporales</taxon>
        <taxon>Streptomycetaceae</taxon>
        <taxon>Streptomyces</taxon>
    </lineage>
</organism>
<protein>
    <submittedName>
        <fullName evidence="2">Uncharacterized protein</fullName>
    </submittedName>
</protein>
<evidence type="ECO:0000313" key="2">
    <source>
        <dbReference type="EMBL" id="UNM14951.1"/>
    </source>
</evidence>
<accession>A0ABY3WTR0</accession>
<evidence type="ECO:0000313" key="3">
    <source>
        <dbReference type="Proteomes" id="UP000828924"/>
    </source>
</evidence>
<feature type="region of interest" description="Disordered" evidence="1">
    <location>
        <begin position="1"/>
        <end position="34"/>
    </location>
</feature>
<dbReference type="RefSeq" id="WP_242335683.1">
    <property type="nucleotide sequence ID" value="NZ_CP071872.1"/>
</dbReference>
<dbReference type="EMBL" id="CP071872">
    <property type="protein sequence ID" value="UNM14951.1"/>
    <property type="molecule type" value="Genomic_DNA"/>
</dbReference>
<sequence length="74" mass="8121">MGVARHRTTAGTGYPSRPHLSPQPPCSRGRHRRDRNAVIAGLTLPWNSGVLEGHVVMGEQAERTHFQERATVPA</sequence>
<evidence type="ECO:0000256" key="1">
    <source>
        <dbReference type="SAM" id="MobiDB-lite"/>
    </source>
</evidence>
<keyword evidence="3" id="KW-1185">Reference proteome</keyword>